<comment type="caution">
    <text evidence="11">The sequence shown here is derived from an EMBL/GenBank/DDBJ whole genome shotgun (WGS) entry which is preliminary data.</text>
</comment>
<reference evidence="11 12" key="1">
    <citation type="journal article" date="2024" name="Science">
        <title>Giant polyketide synthase enzymes in the biosynthesis of giant marine polyether toxins.</title>
        <authorList>
            <person name="Fallon T.R."/>
            <person name="Shende V.V."/>
            <person name="Wierzbicki I.H."/>
            <person name="Pendleton A.L."/>
            <person name="Watervoot N.F."/>
            <person name="Auber R.P."/>
            <person name="Gonzalez D.J."/>
            <person name="Wisecaver J.H."/>
            <person name="Moore B.S."/>
        </authorList>
    </citation>
    <scope>NUCLEOTIDE SEQUENCE [LARGE SCALE GENOMIC DNA]</scope>
    <source>
        <strain evidence="11 12">12B1</strain>
    </source>
</reference>
<evidence type="ECO:0000256" key="2">
    <source>
        <dbReference type="ARBA" id="ARBA00012646"/>
    </source>
</evidence>
<dbReference type="InterPro" id="IPR004843">
    <property type="entry name" value="Calcineurin-like_PHP"/>
</dbReference>
<feature type="binding site" evidence="6">
    <location>
        <position position="21"/>
    </location>
    <ligand>
        <name>Fe cation</name>
        <dbReference type="ChEBI" id="CHEBI:24875"/>
        <label>1</label>
    </ligand>
</feature>
<evidence type="ECO:0000256" key="7">
    <source>
        <dbReference type="PIRSR" id="PIRSR000898-2"/>
    </source>
</evidence>
<evidence type="ECO:0000256" key="6">
    <source>
        <dbReference type="PIRSR" id="PIRSR000898-1"/>
    </source>
</evidence>
<evidence type="ECO:0000256" key="3">
    <source>
        <dbReference type="ARBA" id="ARBA00022729"/>
    </source>
</evidence>
<feature type="binding site" evidence="6">
    <location>
        <position position="188"/>
    </location>
    <ligand>
        <name>Fe cation</name>
        <dbReference type="ChEBI" id="CHEBI:24875"/>
        <label>2</label>
    </ligand>
</feature>
<dbReference type="Gene3D" id="3.60.21.10">
    <property type="match status" value="1"/>
</dbReference>
<dbReference type="Proteomes" id="UP001515480">
    <property type="component" value="Unassembled WGS sequence"/>
</dbReference>
<feature type="binding site" evidence="6">
    <location>
        <position position="59"/>
    </location>
    <ligand>
        <name>Fe cation</name>
        <dbReference type="ChEBI" id="CHEBI:24875"/>
        <label>1</label>
    </ligand>
</feature>
<dbReference type="InterPro" id="IPR029052">
    <property type="entry name" value="Metallo-depent_PP-like"/>
</dbReference>
<feature type="binding site" evidence="6">
    <location>
        <position position="223"/>
    </location>
    <ligand>
        <name>Fe cation</name>
        <dbReference type="ChEBI" id="CHEBI:24875"/>
        <label>2</label>
    </ligand>
</feature>
<evidence type="ECO:0000313" key="12">
    <source>
        <dbReference type="Proteomes" id="UP001515480"/>
    </source>
</evidence>
<feature type="binding site" evidence="6">
    <location>
        <position position="62"/>
    </location>
    <ligand>
        <name>Fe cation</name>
        <dbReference type="ChEBI" id="CHEBI:24875"/>
        <label>1</label>
    </ligand>
</feature>
<dbReference type="EC" id="3.1.3.2" evidence="2 5"/>
<accession>A0AB34J3D9</accession>
<feature type="domain" description="Calcineurin-like phosphoesterase" evidence="10">
    <location>
        <begin position="15"/>
        <end position="226"/>
    </location>
</feature>
<dbReference type="SUPFAM" id="SSF56300">
    <property type="entry name" value="Metallo-dependent phosphatases"/>
    <property type="match status" value="1"/>
</dbReference>
<comment type="cofactor">
    <cofactor evidence="6">
        <name>Fe cation</name>
        <dbReference type="ChEBI" id="CHEBI:24875"/>
    </cofactor>
    <text evidence="6">Binds 2 iron ions per subunit.</text>
</comment>
<dbReference type="PANTHER" id="PTHR10161">
    <property type="entry name" value="TARTRATE-RESISTANT ACID PHOSPHATASE TYPE 5"/>
    <property type="match status" value="1"/>
</dbReference>
<feature type="glycosylation site" description="N-linked (GlcNAc...) asparagine" evidence="8">
    <location>
        <position position="105"/>
    </location>
</feature>
<comment type="catalytic activity">
    <reaction evidence="1 5">
        <text>a phosphate monoester + H2O = an alcohol + phosphate</text>
        <dbReference type="Rhea" id="RHEA:15017"/>
        <dbReference type="ChEBI" id="CHEBI:15377"/>
        <dbReference type="ChEBI" id="CHEBI:30879"/>
        <dbReference type="ChEBI" id="CHEBI:43474"/>
        <dbReference type="ChEBI" id="CHEBI:67140"/>
        <dbReference type="EC" id="3.1.3.2"/>
    </reaction>
</comment>
<keyword evidence="6" id="KW-0479">Metal-binding</keyword>
<dbReference type="EMBL" id="JBGBPQ010000013">
    <property type="protein sequence ID" value="KAL1511847.1"/>
    <property type="molecule type" value="Genomic_DNA"/>
</dbReference>
<dbReference type="InterPro" id="IPR024927">
    <property type="entry name" value="Acid_PPase"/>
</dbReference>
<evidence type="ECO:0000256" key="9">
    <source>
        <dbReference type="SAM" id="SignalP"/>
    </source>
</evidence>
<dbReference type="CDD" id="cd07378">
    <property type="entry name" value="MPP_ACP5"/>
    <property type="match status" value="1"/>
</dbReference>
<dbReference type="InterPro" id="IPR051558">
    <property type="entry name" value="Metallophosphoesterase_PAP"/>
</dbReference>
<feature type="binding site" evidence="6">
    <location>
        <position position="59"/>
    </location>
    <ligand>
        <name>Fe cation</name>
        <dbReference type="ChEBI" id="CHEBI:24875"/>
        <label>2</label>
    </ligand>
</feature>
<evidence type="ECO:0000256" key="8">
    <source>
        <dbReference type="PIRSR" id="PIRSR000898-3"/>
    </source>
</evidence>
<dbReference type="PANTHER" id="PTHR10161:SF14">
    <property type="entry name" value="TARTRATE-RESISTANT ACID PHOSPHATASE TYPE 5"/>
    <property type="match status" value="1"/>
</dbReference>
<feature type="binding site" evidence="6">
    <location>
        <position position="225"/>
    </location>
    <ligand>
        <name>Fe cation</name>
        <dbReference type="ChEBI" id="CHEBI:24875"/>
        <label>1</label>
    </ligand>
</feature>
<feature type="signal peptide" evidence="9">
    <location>
        <begin position="1"/>
        <end position="20"/>
    </location>
</feature>
<keyword evidence="5 6" id="KW-0408">Iron</keyword>
<dbReference type="AlphaFoldDB" id="A0AB34J3D9"/>
<dbReference type="PIRSF" id="PIRSF000898">
    <property type="entry name" value="Acid_Ptase_5"/>
    <property type="match status" value="1"/>
</dbReference>
<dbReference type="GO" id="GO:0003993">
    <property type="term" value="F:acid phosphatase activity"/>
    <property type="evidence" value="ECO:0007669"/>
    <property type="project" value="UniProtKB-UniRule"/>
</dbReference>
<protein>
    <recommendedName>
        <fullName evidence="2 5">acid phosphatase</fullName>
        <ecNumber evidence="2 5">3.1.3.2</ecNumber>
    </recommendedName>
</protein>
<organism evidence="11 12">
    <name type="scientific">Prymnesium parvum</name>
    <name type="common">Toxic golden alga</name>
    <dbReference type="NCBI Taxonomy" id="97485"/>
    <lineage>
        <taxon>Eukaryota</taxon>
        <taxon>Haptista</taxon>
        <taxon>Haptophyta</taxon>
        <taxon>Prymnesiophyceae</taxon>
        <taxon>Prymnesiales</taxon>
        <taxon>Prymnesiaceae</taxon>
        <taxon>Prymnesium</taxon>
    </lineage>
</organism>
<keyword evidence="7" id="KW-1015">Disulfide bond</keyword>
<keyword evidence="4 5" id="KW-0378">Hydrolase</keyword>
<keyword evidence="3 9" id="KW-0732">Signal</keyword>
<sequence length="335" mass="37263">MGSLLPALYAFADLHFLVTADWGGLPCWPWVSPAQLRIASAMGELARRQRPRFVLSLGDHFYFRGVQHADDPRFERTFESAFSDASLQGSGFWKIVSGNHDHEGNVSAQLEYAARAGSRWHYPAMQHTWRETFGPRDARTTVDFVLIDTVLLCGMPDGKPPSDAGKHWQWVEDALLASDADFLVVGGHYPVHSPSRHGPTRCLVNRLKPLLERAQASLYFSGHDHCLFHIEEKSKRRTGPHYHGVGAGFTTSKSQRHLHTVPPHALRFFYDGAVRPFNIVSGGFAVASVSAGALTVAHYSAGGRRLYQSTVRPRTGKCVTSSTYRRWGIKMAEAP</sequence>
<dbReference type="Pfam" id="PF00149">
    <property type="entry name" value="Metallophos"/>
    <property type="match status" value="1"/>
</dbReference>
<feature type="disulfide bond" evidence="7">
    <location>
        <begin position="153"/>
        <end position="202"/>
    </location>
</feature>
<evidence type="ECO:0000313" key="11">
    <source>
        <dbReference type="EMBL" id="KAL1511847.1"/>
    </source>
</evidence>
<evidence type="ECO:0000256" key="4">
    <source>
        <dbReference type="ARBA" id="ARBA00022801"/>
    </source>
</evidence>
<evidence type="ECO:0000256" key="1">
    <source>
        <dbReference type="ARBA" id="ARBA00000032"/>
    </source>
</evidence>
<proteinExistence type="predicted"/>
<gene>
    <name evidence="11" type="ORF">AB1Y20_005132</name>
</gene>
<keyword evidence="12" id="KW-1185">Reference proteome</keyword>
<dbReference type="GO" id="GO:0046872">
    <property type="term" value="F:metal ion binding"/>
    <property type="evidence" value="ECO:0007669"/>
    <property type="project" value="UniProtKB-KW"/>
</dbReference>
<feature type="binding site" evidence="6">
    <location>
        <position position="99"/>
    </location>
    <ligand>
        <name>Fe cation</name>
        <dbReference type="ChEBI" id="CHEBI:24875"/>
        <label>2</label>
    </ligand>
</feature>
<evidence type="ECO:0000256" key="5">
    <source>
        <dbReference type="PIRNR" id="PIRNR000898"/>
    </source>
</evidence>
<evidence type="ECO:0000259" key="10">
    <source>
        <dbReference type="Pfam" id="PF00149"/>
    </source>
</evidence>
<name>A0AB34J3D9_PRYPA</name>
<feature type="chain" id="PRO_5044341602" description="acid phosphatase" evidence="9">
    <location>
        <begin position="21"/>
        <end position="335"/>
    </location>
</feature>